<evidence type="ECO:0000313" key="1">
    <source>
        <dbReference type="EMBL" id="SCY12112.1"/>
    </source>
</evidence>
<reference evidence="1 2" key="1">
    <citation type="submission" date="2016-10" db="EMBL/GenBank/DDBJ databases">
        <authorList>
            <person name="de Groot N.N."/>
        </authorList>
    </citation>
    <scope>NUCLEOTIDE SEQUENCE [LARGE SCALE GENOMIC DNA]</scope>
    <source>
        <strain evidence="1 2">AA1</strain>
    </source>
</reference>
<dbReference type="AlphaFoldDB" id="A0A1G5DBL8"/>
<protein>
    <recommendedName>
        <fullName evidence="3">Fe-S cluster assembly iron-binding protein IscA</fullName>
    </recommendedName>
</protein>
<dbReference type="EMBL" id="FMUX01000004">
    <property type="protein sequence ID" value="SCY12112.1"/>
    <property type="molecule type" value="Genomic_DNA"/>
</dbReference>
<dbReference type="STRING" id="419481.SAMN05216233_10497"/>
<organism evidence="1 2">
    <name type="scientific">Desulfoluna spongiiphila</name>
    <dbReference type="NCBI Taxonomy" id="419481"/>
    <lineage>
        <taxon>Bacteria</taxon>
        <taxon>Pseudomonadati</taxon>
        <taxon>Thermodesulfobacteriota</taxon>
        <taxon>Desulfobacteria</taxon>
        <taxon>Desulfobacterales</taxon>
        <taxon>Desulfolunaceae</taxon>
        <taxon>Desulfoluna</taxon>
    </lineage>
</organism>
<accession>A0A1G5DBL8</accession>
<proteinExistence type="predicted"/>
<keyword evidence="2" id="KW-1185">Reference proteome</keyword>
<evidence type="ECO:0008006" key="3">
    <source>
        <dbReference type="Google" id="ProtNLM"/>
    </source>
</evidence>
<dbReference type="Proteomes" id="UP000198870">
    <property type="component" value="Unassembled WGS sequence"/>
</dbReference>
<name>A0A1G5DBL8_9BACT</name>
<gene>
    <name evidence="1" type="ORF">SAMN05216233_10497</name>
</gene>
<sequence>MALDESKDTDEKFEVDGYVYIVDKEFLGQAQPIKVDFLEVGFKVTSSLKLESACGSCSSTGSCCS</sequence>
<dbReference type="OrthoDB" id="1955366at2"/>
<evidence type="ECO:0000313" key="2">
    <source>
        <dbReference type="Proteomes" id="UP000198870"/>
    </source>
</evidence>